<dbReference type="AlphaFoldDB" id="A0A1Y2DPP7"/>
<dbReference type="InterPro" id="IPR029039">
    <property type="entry name" value="Flavoprotein-like_sf"/>
</dbReference>
<dbReference type="Pfam" id="PF12682">
    <property type="entry name" value="Flavodoxin_4"/>
    <property type="match status" value="1"/>
</dbReference>
<dbReference type="OrthoDB" id="2132301at2759"/>
<dbReference type="Proteomes" id="UP000193920">
    <property type="component" value="Unassembled WGS sequence"/>
</dbReference>
<dbReference type="PANTHER" id="PTHR39201">
    <property type="entry name" value="EXPORTED PROTEIN-RELATED"/>
    <property type="match status" value="1"/>
</dbReference>
<reference evidence="2 3" key="1">
    <citation type="submission" date="2016-08" db="EMBL/GenBank/DDBJ databases">
        <title>A Parts List for Fungal Cellulosomes Revealed by Comparative Genomics.</title>
        <authorList>
            <consortium name="DOE Joint Genome Institute"/>
            <person name="Haitjema C.H."/>
            <person name="Gilmore S.P."/>
            <person name="Henske J.K."/>
            <person name="Solomon K.V."/>
            <person name="De Groot R."/>
            <person name="Kuo A."/>
            <person name="Mondo S.J."/>
            <person name="Salamov A.A."/>
            <person name="Labutti K."/>
            <person name="Zhao Z."/>
            <person name="Chiniquy J."/>
            <person name="Barry K."/>
            <person name="Brewer H.M."/>
            <person name="Purvine S.O."/>
            <person name="Wright A.T."/>
            <person name="Boxma B."/>
            <person name="Van Alen T."/>
            <person name="Hackstein J.H."/>
            <person name="Baker S.E."/>
            <person name="Grigoriev I.V."/>
            <person name="O'Malley M.A."/>
        </authorList>
    </citation>
    <scope>NUCLEOTIDE SEQUENCE [LARGE SCALE GENOMIC DNA]</scope>
    <source>
        <strain evidence="2 3">G1</strain>
    </source>
</reference>
<evidence type="ECO:0000313" key="3">
    <source>
        <dbReference type="Proteomes" id="UP000193920"/>
    </source>
</evidence>
<proteinExistence type="predicted"/>
<accession>A0A1Y2DPP7</accession>
<dbReference type="EMBL" id="MCOG01000060">
    <property type="protein sequence ID" value="ORY61086.1"/>
    <property type="molecule type" value="Genomic_DNA"/>
</dbReference>
<dbReference type="GO" id="GO:0010181">
    <property type="term" value="F:FMN binding"/>
    <property type="evidence" value="ECO:0007669"/>
    <property type="project" value="InterPro"/>
</dbReference>
<dbReference type="PANTHER" id="PTHR39201:SF1">
    <property type="entry name" value="FLAVODOXIN-LIKE DOMAIN-CONTAINING PROTEIN"/>
    <property type="match status" value="1"/>
</dbReference>
<feature type="domain" description="Flavodoxin-like" evidence="1">
    <location>
        <begin position="30"/>
        <end position="176"/>
    </location>
</feature>
<organism evidence="2 3">
    <name type="scientific">Neocallimastix californiae</name>
    <dbReference type="NCBI Taxonomy" id="1754190"/>
    <lineage>
        <taxon>Eukaryota</taxon>
        <taxon>Fungi</taxon>
        <taxon>Fungi incertae sedis</taxon>
        <taxon>Chytridiomycota</taxon>
        <taxon>Chytridiomycota incertae sedis</taxon>
        <taxon>Neocallimastigomycetes</taxon>
        <taxon>Neocallimastigales</taxon>
        <taxon>Neocallimastigaceae</taxon>
        <taxon>Neocallimastix</taxon>
    </lineage>
</organism>
<evidence type="ECO:0000259" key="1">
    <source>
        <dbReference type="Pfam" id="PF12682"/>
    </source>
</evidence>
<gene>
    <name evidence="2" type="ORF">LY90DRAFT_668554</name>
</gene>
<evidence type="ECO:0000313" key="2">
    <source>
        <dbReference type="EMBL" id="ORY61086.1"/>
    </source>
</evidence>
<dbReference type="SUPFAM" id="SSF52218">
    <property type="entry name" value="Flavoproteins"/>
    <property type="match status" value="1"/>
</dbReference>
<keyword evidence="3" id="KW-1185">Reference proteome</keyword>
<protein>
    <submittedName>
        <fullName evidence="2">Flavo protein</fullName>
    </submittedName>
</protein>
<comment type="caution">
    <text evidence="2">The sequence shown here is derived from an EMBL/GenBank/DDBJ whole genome shotgun (WGS) entry which is preliminary data.</text>
</comment>
<name>A0A1Y2DPP7_9FUNG</name>
<dbReference type="Gene3D" id="3.40.50.360">
    <property type="match status" value="1"/>
</dbReference>
<sequence length="179" mass="20632">MSSTDKSKKCLVIFFSKPGENFYVGNVKIGNTGRMAHQIQKRLACDLFEVVPTDPYPFTTSDTSKRAKEEVLSKARPAIKNKIENLREYDTIFFGYPVWNADLPMIMYTFIETYTKELNDPHKTIIPFCTHEGIDQVQTFKNLKKALPQANILRGFGLYGKYVDTSEAKVIKWLNELKY</sequence>
<dbReference type="InterPro" id="IPR008254">
    <property type="entry name" value="Flavodoxin/NO_synth"/>
</dbReference>